<gene>
    <name evidence="9" type="ORF">H6P81_017367</name>
</gene>
<feature type="domain" description="FAE" evidence="7">
    <location>
        <begin position="60"/>
        <end position="338"/>
    </location>
</feature>
<organism evidence="9 10">
    <name type="scientific">Aristolochia fimbriata</name>
    <name type="common">White veined hardy Dutchman's pipe vine</name>
    <dbReference type="NCBI Taxonomy" id="158543"/>
    <lineage>
        <taxon>Eukaryota</taxon>
        <taxon>Viridiplantae</taxon>
        <taxon>Streptophyta</taxon>
        <taxon>Embryophyta</taxon>
        <taxon>Tracheophyta</taxon>
        <taxon>Spermatophyta</taxon>
        <taxon>Magnoliopsida</taxon>
        <taxon>Magnoliidae</taxon>
        <taxon>Piperales</taxon>
        <taxon>Aristolochiaceae</taxon>
        <taxon>Aristolochia</taxon>
    </lineage>
</organism>
<name>A0AAV7E295_ARIFI</name>
<feature type="active site" evidence="5">
    <location>
        <position position="392"/>
    </location>
</feature>
<evidence type="ECO:0000259" key="7">
    <source>
        <dbReference type="Pfam" id="PF08392"/>
    </source>
</evidence>
<keyword evidence="6" id="KW-0472">Membrane</keyword>
<dbReference type="GO" id="GO:0006633">
    <property type="term" value="P:fatty acid biosynthetic process"/>
    <property type="evidence" value="ECO:0007669"/>
    <property type="project" value="InterPro"/>
</dbReference>
<feature type="active site" evidence="5">
    <location>
        <position position="200"/>
    </location>
</feature>
<keyword evidence="6" id="KW-0812">Transmembrane</keyword>
<evidence type="ECO:0000256" key="6">
    <source>
        <dbReference type="SAM" id="Phobius"/>
    </source>
</evidence>
<dbReference type="EMBL" id="JAINDJ010000007">
    <property type="protein sequence ID" value="KAG9441513.1"/>
    <property type="molecule type" value="Genomic_DNA"/>
</dbReference>
<comment type="similarity">
    <text evidence="1 4">Belongs to the thiolase-like superfamily. Chalcone/stilbene synthases family.</text>
</comment>
<keyword evidence="2 4" id="KW-0808">Transferase</keyword>
<reference evidence="9 10" key="1">
    <citation type="submission" date="2021-07" db="EMBL/GenBank/DDBJ databases">
        <title>The Aristolochia fimbriata genome: insights into angiosperm evolution, floral development and chemical biosynthesis.</title>
        <authorList>
            <person name="Jiao Y."/>
        </authorList>
    </citation>
    <scope>NUCLEOTIDE SEQUENCE [LARGE SCALE GENOMIC DNA]</scope>
    <source>
        <strain evidence="9">IBCAS-2021</strain>
        <tissue evidence="9">Leaf</tissue>
    </source>
</reference>
<evidence type="ECO:0000259" key="8">
    <source>
        <dbReference type="Pfam" id="PF08541"/>
    </source>
</evidence>
<comment type="pathway">
    <text evidence="4">Lipid metabolism; fatty acid biosynthesis.</text>
</comment>
<dbReference type="InterPro" id="IPR016039">
    <property type="entry name" value="Thiolase-like"/>
</dbReference>
<feature type="active site" evidence="5">
    <location>
        <position position="396"/>
    </location>
</feature>
<evidence type="ECO:0000256" key="5">
    <source>
        <dbReference type="PIRSR" id="PIRSR036417-1"/>
    </source>
</evidence>
<feature type="transmembrane region" description="Helical" evidence="6">
    <location>
        <begin position="18"/>
        <end position="35"/>
    </location>
</feature>
<dbReference type="GO" id="GO:0016747">
    <property type="term" value="F:acyltransferase activity, transferring groups other than amino-acyl groups"/>
    <property type="evidence" value="ECO:0007669"/>
    <property type="project" value="InterPro"/>
</dbReference>
<dbReference type="PIRSF" id="PIRSF036417">
    <property type="entry name" value="3-ktacl-CoA_syn"/>
    <property type="match status" value="1"/>
</dbReference>
<dbReference type="Pfam" id="PF08541">
    <property type="entry name" value="ACP_syn_III_C"/>
    <property type="match status" value="1"/>
</dbReference>
<feature type="active site" evidence="5">
    <location>
        <position position="363"/>
    </location>
</feature>
<evidence type="ECO:0000256" key="2">
    <source>
        <dbReference type="ARBA" id="ARBA00022679"/>
    </source>
</evidence>
<keyword evidence="10" id="KW-1185">Reference proteome</keyword>
<dbReference type="AlphaFoldDB" id="A0AAV7E295"/>
<feature type="active site" evidence="5">
    <location>
        <position position="279"/>
    </location>
</feature>
<evidence type="ECO:0000313" key="9">
    <source>
        <dbReference type="EMBL" id="KAG9441513.1"/>
    </source>
</evidence>
<dbReference type="EC" id="2.3.1.-" evidence="4"/>
<dbReference type="Pfam" id="PF08392">
    <property type="entry name" value="FAE1_CUT1_RppA"/>
    <property type="match status" value="1"/>
</dbReference>
<evidence type="ECO:0000256" key="4">
    <source>
        <dbReference type="PIRNR" id="PIRNR036417"/>
    </source>
</evidence>
<accession>A0AAV7E295</accession>
<protein>
    <recommendedName>
        <fullName evidence="4">3-ketoacyl-CoA synthase</fullName>
        <ecNumber evidence="4">2.3.1.-</ecNumber>
    </recommendedName>
</protein>
<comment type="caution">
    <text evidence="9">The sequence shown here is derived from an EMBL/GenBank/DDBJ whole genome shotgun (WGS) entry which is preliminary data.</text>
</comment>
<proteinExistence type="inferred from homology"/>
<dbReference type="CDD" id="cd00831">
    <property type="entry name" value="CHS_like"/>
    <property type="match status" value="1"/>
</dbReference>
<dbReference type="InterPro" id="IPR013747">
    <property type="entry name" value="ACP_syn_III_C"/>
</dbReference>
<keyword evidence="6" id="KW-1133">Transmembrane helix</keyword>
<dbReference type="SUPFAM" id="SSF53901">
    <property type="entry name" value="Thiolase-like"/>
    <property type="match status" value="2"/>
</dbReference>
<evidence type="ECO:0000313" key="10">
    <source>
        <dbReference type="Proteomes" id="UP000825729"/>
    </source>
</evidence>
<dbReference type="InterPro" id="IPR012392">
    <property type="entry name" value="3-ktacl-CoA_syn"/>
</dbReference>
<dbReference type="Proteomes" id="UP000825729">
    <property type="component" value="Unassembled WGS sequence"/>
</dbReference>
<dbReference type="PANTHER" id="PTHR31561">
    <property type="entry name" value="3-KETOACYL-COA SYNTHASE"/>
    <property type="match status" value="1"/>
</dbReference>
<feature type="domain" description="Beta-ketoacyl-[acyl-carrier-protein] synthase III C-terminal" evidence="8">
    <location>
        <begin position="358"/>
        <end position="438"/>
    </location>
</feature>
<evidence type="ECO:0000256" key="1">
    <source>
        <dbReference type="ARBA" id="ARBA00005531"/>
    </source>
</evidence>
<evidence type="ECO:0000256" key="3">
    <source>
        <dbReference type="ARBA" id="ARBA00023315"/>
    </source>
</evidence>
<feature type="active site" evidence="5">
    <location>
        <position position="359"/>
    </location>
</feature>
<dbReference type="Gene3D" id="3.40.47.10">
    <property type="match status" value="1"/>
</dbReference>
<keyword evidence="3 4" id="KW-0012">Acyltransferase</keyword>
<dbReference type="GO" id="GO:0016020">
    <property type="term" value="C:membrane"/>
    <property type="evidence" value="ECO:0007669"/>
    <property type="project" value="InterPro"/>
</dbReference>
<dbReference type="InterPro" id="IPR013601">
    <property type="entry name" value="FAE1_typ3_polyketide_synth"/>
</dbReference>
<sequence>MESKRVKLDRRRVLDRSFFYVIVVFLIGAFCFRSTHPELKMLKVVYCNCLICYSLYRLVISRHRNVYLVDFTCYRPPATCRVPFSTFVEHGRLVYDEYRGHFLQRVLGKSGIGHETGLPPAIHYVPPEPTGAAAAAESRDVVFSLVDDVFERTGLDPGDIDILVVNCNVFAPTPSLASVIVAKYGMRRNVKSYNLSGKGCSAEMIALKLAEDVMKVHPNSYALLVCTEIVTPCCYLGKERPMLVTNCLFRMGGGAVIITNRASERRRAKYRLDHVVRTHLGADDGAYTCVQQEEDEQGFIGFSLSKDLPFIAGEALKANIAALGPLVLPISEKLRFVILNHYLRRRRPYVPDFKRAFEHFCIHAGGRAVIDDLQKSLRLSPEDAEASRMTLHRFGNTSSSSPWYSLAYAEAKGRVKRGDRVWQIGLGSGFKCGSAVWTCNRTVSGQPEGAWADCIDRYPVQIPEVLNT</sequence>